<name>A0A2P2N102_RHIMU</name>
<dbReference type="EMBL" id="GGEC01055669">
    <property type="protein sequence ID" value="MBX36153.1"/>
    <property type="molecule type" value="Transcribed_RNA"/>
</dbReference>
<proteinExistence type="predicted"/>
<sequence>MSTSKFINYWAIGSHGHFKCYWK</sequence>
<protein>
    <submittedName>
        <fullName evidence="1">Uncharacterized protein</fullName>
    </submittedName>
</protein>
<evidence type="ECO:0000313" key="1">
    <source>
        <dbReference type="EMBL" id="MBX36153.1"/>
    </source>
</evidence>
<reference evidence="1" key="1">
    <citation type="submission" date="2018-02" db="EMBL/GenBank/DDBJ databases">
        <title>Rhizophora mucronata_Transcriptome.</title>
        <authorList>
            <person name="Meera S.P."/>
            <person name="Sreeshan A."/>
            <person name="Augustine A."/>
        </authorList>
    </citation>
    <scope>NUCLEOTIDE SEQUENCE</scope>
    <source>
        <tissue evidence="1">Leaf</tissue>
    </source>
</reference>
<organism evidence="1">
    <name type="scientific">Rhizophora mucronata</name>
    <name type="common">Asiatic mangrove</name>
    <dbReference type="NCBI Taxonomy" id="61149"/>
    <lineage>
        <taxon>Eukaryota</taxon>
        <taxon>Viridiplantae</taxon>
        <taxon>Streptophyta</taxon>
        <taxon>Embryophyta</taxon>
        <taxon>Tracheophyta</taxon>
        <taxon>Spermatophyta</taxon>
        <taxon>Magnoliopsida</taxon>
        <taxon>eudicotyledons</taxon>
        <taxon>Gunneridae</taxon>
        <taxon>Pentapetalae</taxon>
        <taxon>rosids</taxon>
        <taxon>fabids</taxon>
        <taxon>Malpighiales</taxon>
        <taxon>Rhizophoraceae</taxon>
        <taxon>Rhizophora</taxon>
    </lineage>
</organism>
<accession>A0A2P2N102</accession>
<dbReference type="AlphaFoldDB" id="A0A2P2N102"/>